<organism evidence="6 7">
    <name type="scientific">Mollisia scopiformis</name>
    <name type="common">Conifer needle endophyte fungus</name>
    <name type="synonym">Phialocephala scopiformis</name>
    <dbReference type="NCBI Taxonomy" id="149040"/>
    <lineage>
        <taxon>Eukaryota</taxon>
        <taxon>Fungi</taxon>
        <taxon>Dikarya</taxon>
        <taxon>Ascomycota</taxon>
        <taxon>Pezizomycotina</taxon>
        <taxon>Leotiomycetes</taxon>
        <taxon>Helotiales</taxon>
        <taxon>Mollisiaceae</taxon>
        <taxon>Mollisia</taxon>
    </lineage>
</organism>
<evidence type="ECO:0000313" key="7">
    <source>
        <dbReference type="Proteomes" id="UP000070700"/>
    </source>
</evidence>
<dbReference type="InterPro" id="IPR036188">
    <property type="entry name" value="FAD/NAD-bd_sf"/>
</dbReference>
<dbReference type="SUPFAM" id="SSF51905">
    <property type="entry name" value="FAD/NAD(P)-binding domain"/>
    <property type="match status" value="1"/>
</dbReference>
<dbReference type="Gene3D" id="3.50.50.60">
    <property type="entry name" value="FAD/NAD(P)-binding domain"/>
    <property type="match status" value="1"/>
</dbReference>
<dbReference type="RefSeq" id="XP_018073701.1">
    <property type="nucleotide sequence ID" value="XM_018221944.1"/>
</dbReference>
<gene>
    <name evidence="6" type="ORF">LY89DRAFT_773666</name>
</gene>
<protein>
    <submittedName>
        <fullName evidence="6">FAD/NAD-binding domain-containing protein</fullName>
    </submittedName>
</protein>
<keyword evidence="7" id="KW-1185">Reference proteome</keyword>
<dbReference type="AlphaFoldDB" id="A0A194XGS9"/>
<dbReference type="KEGG" id="psco:LY89DRAFT_773666"/>
<accession>A0A194XGS9</accession>
<dbReference type="InParanoid" id="A0A194XGS9"/>
<dbReference type="EMBL" id="KQ947411">
    <property type="protein sequence ID" value="KUJ19346.1"/>
    <property type="molecule type" value="Genomic_DNA"/>
</dbReference>
<feature type="coiled-coil region" evidence="4">
    <location>
        <begin position="431"/>
        <end position="458"/>
    </location>
</feature>
<evidence type="ECO:0000256" key="5">
    <source>
        <dbReference type="SAM" id="MobiDB-lite"/>
    </source>
</evidence>
<evidence type="ECO:0000256" key="2">
    <source>
        <dbReference type="ARBA" id="ARBA00023002"/>
    </source>
</evidence>
<keyword evidence="4" id="KW-0175">Coiled coil</keyword>
<proteinExistence type="inferred from homology"/>
<dbReference type="PANTHER" id="PTHR43747:SF5">
    <property type="entry name" value="FAD-BINDING DOMAIN-CONTAINING PROTEIN"/>
    <property type="match status" value="1"/>
</dbReference>
<dbReference type="GO" id="GO:0004497">
    <property type="term" value="F:monooxygenase activity"/>
    <property type="evidence" value="ECO:0007669"/>
    <property type="project" value="UniProtKB-KW"/>
</dbReference>
<dbReference type="InterPro" id="IPR050816">
    <property type="entry name" value="Flavin-dep_Halogenase_NPB"/>
</dbReference>
<dbReference type="GeneID" id="28831670"/>
<dbReference type="Proteomes" id="UP000070700">
    <property type="component" value="Unassembled WGS sequence"/>
</dbReference>
<dbReference type="Pfam" id="PF04820">
    <property type="entry name" value="Trp_halogenase"/>
    <property type="match status" value="2"/>
</dbReference>
<evidence type="ECO:0000256" key="4">
    <source>
        <dbReference type="SAM" id="Coils"/>
    </source>
</evidence>
<keyword evidence="2" id="KW-0560">Oxidoreductase</keyword>
<evidence type="ECO:0000313" key="6">
    <source>
        <dbReference type="EMBL" id="KUJ19346.1"/>
    </source>
</evidence>
<reference evidence="6 7" key="1">
    <citation type="submission" date="2015-10" db="EMBL/GenBank/DDBJ databases">
        <title>Full genome of DAOMC 229536 Phialocephala scopiformis, a fungal endophyte of spruce producing the potent anti-insectan compound rugulosin.</title>
        <authorList>
            <consortium name="DOE Joint Genome Institute"/>
            <person name="Walker A.K."/>
            <person name="Frasz S.L."/>
            <person name="Seifert K.A."/>
            <person name="Miller J.D."/>
            <person name="Mondo S.J."/>
            <person name="Labutti K."/>
            <person name="Lipzen A."/>
            <person name="Dockter R."/>
            <person name="Kennedy M."/>
            <person name="Grigoriev I.V."/>
            <person name="Spatafora J.W."/>
        </authorList>
    </citation>
    <scope>NUCLEOTIDE SEQUENCE [LARGE SCALE GENOMIC DNA]</scope>
    <source>
        <strain evidence="6 7">CBS 120377</strain>
    </source>
</reference>
<feature type="region of interest" description="Disordered" evidence="5">
    <location>
        <begin position="128"/>
        <end position="151"/>
    </location>
</feature>
<keyword evidence="3" id="KW-0503">Monooxygenase</keyword>
<evidence type="ECO:0000256" key="3">
    <source>
        <dbReference type="ARBA" id="ARBA00023033"/>
    </source>
</evidence>
<feature type="compositionally biased region" description="Polar residues" evidence="5">
    <location>
        <begin position="128"/>
        <end position="140"/>
    </location>
</feature>
<dbReference type="PANTHER" id="PTHR43747">
    <property type="entry name" value="FAD-BINDING PROTEIN"/>
    <property type="match status" value="1"/>
</dbReference>
<evidence type="ECO:0000256" key="1">
    <source>
        <dbReference type="ARBA" id="ARBA00005706"/>
    </source>
</evidence>
<comment type="similarity">
    <text evidence="1">Belongs to the flavin-dependent halogenase family.</text>
</comment>
<name>A0A194XGS9_MOLSC</name>
<sequence>MQDIPSQCTVLVVGGGPGGSFTASALAREGIDTVLLEAASFPRYHVGESMLPSLRHFLRFIDLDNNGAAFKLNQEKREGYTNFLSAGGPESYTWNVIRSESDELMFRHASKSGAKIFDGVKVTSINFSSRGNAPTTTPNVRSERPVSASYQRKSDGKQGQIIFDYIVDASGRAGILHTKYLKNRTYSKSLKNLAYWGYWTGTASYGLGTERANSPFFEALKDESGWAWLIPLHNGTTSVGVVMNQDIAMSQRQAAGTQEGYQCLQDFYLSSLRLAPNLLQLLEGGKLVTDVNSASDYSYSSSSYAIPYARTVGDAGCFIDPFFSSGVHLALTGGVSAAATICAAIRGNCTEEVAAKWHSSKVEEAYSRFLVVVFSAYRQMQRQDEHILSAMQEDNFDKAFNHLRPIIQGTVDVSSKLSQEELRQSLDFCAAAFDETQAEEKEQVMEKLKSNGKNVMDEMLNTSRAERQNSFCSEEELRVIGNIRARHVIDVKSSMSFDNFGADVIDGMRVNLQPGKLGLVSVST</sequence>
<dbReference type="InterPro" id="IPR006905">
    <property type="entry name" value="Flavin_halogenase"/>
</dbReference>
<dbReference type="OrthoDB" id="3546014at2759"/>